<feature type="non-terminal residue" evidence="1">
    <location>
        <position position="24"/>
    </location>
</feature>
<accession>A0A7J9EB46</accession>
<dbReference type="AlphaFoldDB" id="A0A7J9EB46"/>
<dbReference type="Proteomes" id="UP000593568">
    <property type="component" value="Unassembled WGS sequence"/>
</dbReference>
<name>A0A7J9EB46_9ROSI</name>
<dbReference type="EMBL" id="JABEZW010000007">
    <property type="protein sequence ID" value="MBA0770273.1"/>
    <property type="molecule type" value="Genomic_DNA"/>
</dbReference>
<evidence type="ECO:0000313" key="2">
    <source>
        <dbReference type="Proteomes" id="UP000593568"/>
    </source>
</evidence>
<evidence type="ECO:0000313" key="1">
    <source>
        <dbReference type="EMBL" id="MBA0770273.1"/>
    </source>
</evidence>
<protein>
    <submittedName>
        <fullName evidence="1">Uncharacterized protein</fullName>
    </submittedName>
</protein>
<keyword evidence="2" id="KW-1185">Reference proteome</keyword>
<comment type="caution">
    <text evidence="1">The sequence shown here is derived from an EMBL/GenBank/DDBJ whole genome shotgun (WGS) entry which is preliminary data.</text>
</comment>
<organism evidence="1 2">
    <name type="scientific">Gossypium trilobum</name>
    <dbReference type="NCBI Taxonomy" id="34281"/>
    <lineage>
        <taxon>Eukaryota</taxon>
        <taxon>Viridiplantae</taxon>
        <taxon>Streptophyta</taxon>
        <taxon>Embryophyta</taxon>
        <taxon>Tracheophyta</taxon>
        <taxon>Spermatophyta</taxon>
        <taxon>Magnoliopsida</taxon>
        <taxon>eudicotyledons</taxon>
        <taxon>Gunneridae</taxon>
        <taxon>Pentapetalae</taxon>
        <taxon>rosids</taxon>
        <taxon>malvids</taxon>
        <taxon>Malvales</taxon>
        <taxon>Malvaceae</taxon>
        <taxon>Malvoideae</taxon>
        <taxon>Gossypium</taxon>
    </lineage>
</organism>
<gene>
    <name evidence="1" type="ORF">Gotri_018931</name>
</gene>
<reference evidence="1 2" key="1">
    <citation type="journal article" date="2019" name="Genome Biol. Evol.">
        <title>Insights into the evolution of the New World diploid cottons (Gossypium, subgenus Houzingenia) based on genome sequencing.</title>
        <authorList>
            <person name="Grover C.E."/>
            <person name="Arick M.A. 2nd"/>
            <person name="Thrash A."/>
            <person name="Conover J.L."/>
            <person name="Sanders W.S."/>
            <person name="Peterson D.G."/>
            <person name="Frelichowski J.E."/>
            <person name="Scheffler J.A."/>
            <person name="Scheffler B.E."/>
            <person name="Wendel J.F."/>
        </authorList>
    </citation>
    <scope>NUCLEOTIDE SEQUENCE [LARGE SCALE GENOMIC DNA]</scope>
    <source>
        <strain evidence="1">8</strain>
        <tissue evidence="1">Leaf</tissue>
    </source>
</reference>
<proteinExistence type="predicted"/>
<sequence>MSYEGIPTVLKDIRLLLDQRSKAH</sequence>